<evidence type="ECO:0000313" key="2">
    <source>
        <dbReference type="Proteomes" id="UP001521137"/>
    </source>
</evidence>
<protein>
    <submittedName>
        <fullName evidence="1">Uncharacterized protein</fullName>
    </submittedName>
</protein>
<dbReference type="InterPro" id="IPR054222">
    <property type="entry name" value="DUF6942"/>
</dbReference>
<evidence type="ECO:0000313" key="1">
    <source>
        <dbReference type="EMBL" id="MCF2948972.1"/>
    </source>
</evidence>
<proteinExistence type="predicted"/>
<dbReference type="EMBL" id="JAKGAS010000006">
    <property type="protein sequence ID" value="MCF2948972.1"/>
    <property type="molecule type" value="Genomic_DNA"/>
</dbReference>
<keyword evidence="2" id="KW-1185">Reference proteome</keyword>
<gene>
    <name evidence="1" type="ORF">L0668_12695</name>
</gene>
<accession>A0ABS9D7M5</accession>
<comment type="caution">
    <text evidence="1">The sequence shown here is derived from an EMBL/GenBank/DDBJ whole genome shotgun (WGS) entry which is preliminary data.</text>
</comment>
<dbReference type="Proteomes" id="UP001521137">
    <property type="component" value="Unassembled WGS sequence"/>
</dbReference>
<organism evidence="1 2">
    <name type="scientific">Paraglaciecola algarum</name>
    <dbReference type="NCBI Taxonomy" id="3050085"/>
    <lineage>
        <taxon>Bacteria</taxon>
        <taxon>Pseudomonadati</taxon>
        <taxon>Pseudomonadota</taxon>
        <taxon>Gammaproteobacteria</taxon>
        <taxon>Alteromonadales</taxon>
        <taxon>Alteromonadaceae</taxon>
        <taxon>Paraglaciecola</taxon>
    </lineage>
</organism>
<name>A0ABS9D7M5_9ALTE</name>
<dbReference type="Pfam" id="PF22098">
    <property type="entry name" value="DUF6942"/>
    <property type="match status" value="1"/>
</dbReference>
<sequence length="176" mass="20191">MYGLGDPLAHFKVYIANRPQFKNLPHTDVVHPVTQGEIYAIGQACGNGWRKVFNVYAKLVFALNSPKFMDVTKYKCWQDYRDQCLLQQNSNTALLFSPPILNQSQAQDIHIIMGKTYANSLSLFQPINQLDNDFAIDVDQNLIVCPYFDYRQLSNLKIIRLVELITKLKAYNSKQG</sequence>
<reference evidence="1 2" key="1">
    <citation type="submission" date="2022-01" db="EMBL/GenBank/DDBJ databases">
        <title>Paraglaciecola sp. G1-23.</title>
        <authorList>
            <person name="Jin M.S."/>
            <person name="Han D.M."/>
            <person name="Kim H.M."/>
            <person name="Jeon C.O."/>
        </authorList>
    </citation>
    <scope>NUCLEOTIDE SEQUENCE [LARGE SCALE GENOMIC DNA]</scope>
    <source>
        <strain evidence="1 2">G1-23</strain>
    </source>
</reference>